<dbReference type="AlphaFoldDB" id="A0A2W5QKT5"/>
<keyword evidence="1" id="KW-1133">Transmembrane helix</keyword>
<dbReference type="Proteomes" id="UP000249082">
    <property type="component" value="Unassembled WGS sequence"/>
</dbReference>
<keyword evidence="1" id="KW-0472">Membrane</keyword>
<name>A0A2W5QKT5_9SPHN</name>
<evidence type="ECO:0000313" key="3">
    <source>
        <dbReference type="Proteomes" id="UP000249082"/>
    </source>
</evidence>
<feature type="transmembrane region" description="Helical" evidence="1">
    <location>
        <begin position="6"/>
        <end position="25"/>
    </location>
</feature>
<sequence>MRSHLAFAGVIAATLIIGIGLLYALDDGARLINENAAARAFILSDAFWPAVIGFIIVVLVVMLAVVSAYDFHPDRLSGRNGRERDA</sequence>
<evidence type="ECO:0000256" key="1">
    <source>
        <dbReference type="SAM" id="Phobius"/>
    </source>
</evidence>
<keyword evidence="1" id="KW-0812">Transmembrane</keyword>
<evidence type="ECO:0000313" key="2">
    <source>
        <dbReference type="EMBL" id="PZQ55283.1"/>
    </source>
</evidence>
<protein>
    <submittedName>
        <fullName evidence="2">Uncharacterized protein</fullName>
    </submittedName>
</protein>
<proteinExistence type="predicted"/>
<dbReference type="EMBL" id="QFPX01000006">
    <property type="protein sequence ID" value="PZQ55283.1"/>
    <property type="molecule type" value="Genomic_DNA"/>
</dbReference>
<reference evidence="2 3" key="1">
    <citation type="submission" date="2017-08" db="EMBL/GenBank/DDBJ databases">
        <title>Infants hospitalized years apart are colonized by the same room-sourced microbial strains.</title>
        <authorList>
            <person name="Brooks B."/>
            <person name="Olm M.R."/>
            <person name="Firek B.A."/>
            <person name="Baker R."/>
            <person name="Thomas B.C."/>
            <person name="Morowitz M.J."/>
            <person name="Banfield J.F."/>
        </authorList>
    </citation>
    <scope>NUCLEOTIDE SEQUENCE [LARGE SCALE GENOMIC DNA]</scope>
    <source>
        <strain evidence="2">S2_005_002_R2_33</strain>
    </source>
</reference>
<accession>A0A2W5QKT5</accession>
<feature type="transmembrane region" description="Helical" evidence="1">
    <location>
        <begin position="46"/>
        <end position="69"/>
    </location>
</feature>
<gene>
    <name evidence="2" type="ORF">DI555_08010</name>
</gene>
<comment type="caution">
    <text evidence="2">The sequence shown here is derived from an EMBL/GenBank/DDBJ whole genome shotgun (WGS) entry which is preliminary data.</text>
</comment>
<organism evidence="2 3">
    <name type="scientific">Novosphingobium pentaromativorans</name>
    <dbReference type="NCBI Taxonomy" id="205844"/>
    <lineage>
        <taxon>Bacteria</taxon>
        <taxon>Pseudomonadati</taxon>
        <taxon>Pseudomonadota</taxon>
        <taxon>Alphaproteobacteria</taxon>
        <taxon>Sphingomonadales</taxon>
        <taxon>Sphingomonadaceae</taxon>
        <taxon>Novosphingobium</taxon>
    </lineage>
</organism>